<reference evidence="2 3" key="1">
    <citation type="submission" date="2021-03" db="EMBL/GenBank/DDBJ databases">
        <title>Genomic Encyclopedia of Type Strains, Phase IV (KMG-IV): sequencing the most valuable type-strain genomes for metagenomic binning, comparative biology and taxonomic classification.</title>
        <authorList>
            <person name="Goeker M."/>
        </authorList>
    </citation>
    <scope>NUCLEOTIDE SEQUENCE [LARGE SCALE GENOMIC DNA]</scope>
    <source>
        <strain evidence="2 3">DSM 28650</strain>
    </source>
</reference>
<sequence length="121" mass="12671">MKIALPSRNNSIDSHFGHCEYFTVFTVDTNTKEILSSEQVASPAGCGCKSNIASVLADMGVKVMLAGNMGDGAVNVLNNAGIQVLRGCSGDVKTVASSWLQGALVDSGEACHAHDHECHNH</sequence>
<comment type="caution">
    <text evidence="2">The sequence shown here is derived from an EMBL/GenBank/DDBJ whole genome shotgun (WGS) entry which is preliminary data.</text>
</comment>
<evidence type="ECO:0000313" key="2">
    <source>
        <dbReference type="EMBL" id="MBP2024267.1"/>
    </source>
</evidence>
<dbReference type="PANTHER" id="PTHR42983">
    <property type="entry name" value="DINITROGENASE IRON-MOLYBDENUM COFACTOR PROTEIN-RELATED"/>
    <property type="match status" value="1"/>
</dbReference>
<proteinExistence type="predicted"/>
<keyword evidence="3" id="KW-1185">Reference proteome</keyword>
<dbReference type="CDD" id="cd00851">
    <property type="entry name" value="MTH1175"/>
    <property type="match status" value="1"/>
</dbReference>
<gene>
    <name evidence="2" type="ORF">J2Z44_004125</name>
</gene>
<dbReference type="InterPro" id="IPR036105">
    <property type="entry name" value="DiNase_FeMo-co_biosyn_sf"/>
</dbReference>
<evidence type="ECO:0000259" key="1">
    <source>
        <dbReference type="Pfam" id="PF02579"/>
    </source>
</evidence>
<accession>A0ABS4K903</accession>
<dbReference type="InterPro" id="IPR033913">
    <property type="entry name" value="MTH1175_dom"/>
</dbReference>
<evidence type="ECO:0000313" key="3">
    <source>
        <dbReference type="Proteomes" id="UP001519308"/>
    </source>
</evidence>
<dbReference type="EMBL" id="JAGGLL010000057">
    <property type="protein sequence ID" value="MBP2024267.1"/>
    <property type="molecule type" value="Genomic_DNA"/>
</dbReference>
<dbReference type="InterPro" id="IPR003731">
    <property type="entry name" value="Di-Nase_FeMo-co_biosynth"/>
</dbReference>
<dbReference type="Pfam" id="PF02579">
    <property type="entry name" value="Nitro_FeMo-Co"/>
    <property type="match status" value="1"/>
</dbReference>
<dbReference type="Gene3D" id="3.30.420.130">
    <property type="entry name" value="Dinitrogenase iron-molybdenum cofactor biosynthesis domain"/>
    <property type="match status" value="1"/>
</dbReference>
<organism evidence="2 3">
    <name type="scientific">Clostridium punense</name>
    <dbReference type="NCBI Taxonomy" id="1054297"/>
    <lineage>
        <taxon>Bacteria</taxon>
        <taxon>Bacillati</taxon>
        <taxon>Bacillota</taxon>
        <taxon>Clostridia</taxon>
        <taxon>Eubacteriales</taxon>
        <taxon>Clostridiaceae</taxon>
        <taxon>Clostridium</taxon>
    </lineage>
</organism>
<dbReference type="PANTHER" id="PTHR42983:SF1">
    <property type="entry name" value="IRON-MOLYBDENUM PROTEIN"/>
    <property type="match status" value="1"/>
</dbReference>
<feature type="domain" description="Dinitrogenase iron-molybdenum cofactor biosynthesis" evidence="1">
    <location>
        <begin position="10"/>
        <end position="100"/>
    </location>
</feature>
<protein>
    <submittedName>
        <fullName evidence="2">Fe-Mo cluster-binding NifX family protein</fullName>
    </submittedName>
</protein>
<name>A0ABS4K903_9CLOT</name>
<dbReference type="RefSeq" id="WP_021282835.1">
    <property type="nucleotide sequence ID" value="NZ_JAGGLL010000057.1"/>
</dbReference>
<dbReference type="SUPFAM" id="SSF53146">
    <property type="entry name" value="Nitrogenase accessory factor-like"/>
    <property type="match status" value="1"/>
</dbReference>
<dbReference type="Proteomes" id="UP001519308">
    <property type="component" value="Unassembled WGS sequence"/>
</dbReference>